<evidence type="ECO:0000313" key="2">
    <source>
        <dbReference type="Proteomes" id="UP001050975"/>
    </source>
</evidence>
<evidence type="ECO:0000313" key="1">
    <source>
        <dbReference type="EMBL" id="GET39160.1"/>
    </source>
</evidence>
<accession>A0AAV3XGD8</accession>
<dbReference type="AlphaFoldDB" id="A0AAV3XGD8"/>
<dbReference type="RefSeq" id="WP_226584218.1">
    <property type="nucleotide sequence ID" value="NZ_BLAY01000060.1"/>
</dbReference>
<protein>
    <recommendedName>
        <fullName evidence="3">Transposase</fullName>
    </recommendedName>
</protein>
<comment type="caution">
    <text evidence="1">The sequence shown here is derived from an EMBL/GenBank/DDBJ whole genome shotgun (WGS) entry which is preliminary data.</text>
</comment>
<reference evidence="1" key="1">
    <citation type="submission" date="2019-10" db="EMBL/GenBank/DDBJ databases">
        <title>Draft genome sequece of Microseira wollei NIES-4236.</title>
        <authorList>
            <person name="Yamaguchi H."/>
            <person name="Suzuki S."/>
            <person name="Kawachi M."/>
        </authorList>
    </citation>
    <scope>NUCLEOTIDE SEQUENCE</scope>
    <source>
        <strain evidence="1">NIES-4236</strain>
    </source>
</reference>
<keyword evidence="2" id="KW-1185">Reference proteome</keyword>
<proteinExistence type="predicted"/>
<evidence type="ECO:0008006" key="3">
    <source>
        <dbReference type="Google" id="ProtNLM"/>
    </source>
</evidence>
<sequence length="132" mass="15251">MADNDRLKPWAVVRLLPTLQWVTISRYKSRSDAEGHLRLFRQRIPNKRFEVVFDLGDRTNNSVVAGDYSGLQPREGKRYRFVCVAAPLRVPLHKQRCTSLRKQSAVRSRCPPHKVTKILWGGYGRSGKYTVI</sequence>
<gene>
    <name evidence="1" type="ORF">MiSe_39240</name>
</gene>
<dbReference type="Proteomes" id="UP001050975">
    <property type="component" value="Unassembled WGS sequence"/>
</dbReference>
<name>A0AAV3XGD8_9CYAN</name>
<organism evidence="1 2">
    <name type="scientific">Microseira wollei NIES-4236</name>
    <dbReference type="NCBI Taxonomy" id="2530354"/>
    <lineage>
        <taxon>Bacteria</taxon>
        <taxon>Bacillati</taxon>
        <taxon>Cyanobacteriota</taxon>
        <taxon>Cyanophyceae</taxon>
        <taxon>Oscillatoriophycideae</taxon>
        <taxon>Aerosakkonematales</taxon>
        <taxon>Aerosakkonemataceae</taxon>
        <taxon>Microseira</taxon>
    </lineage>
</organism>
<dbReference type="EMBL" id="BLAY01000060">
    <property type="protein sequence ID" value="GET39160.1"/>
    <property type="molecule type" value="Genomic_DNA"/>
</dbReference>